<dbReference type="KEGG" id="cak:Caul_5135"/>
<accession>B0T980</accession>
<dbReference type="AlphaFoldDB" id="B0T980"/>
<keyword evidence="3 6" id="KW-0812">Transmembrane</keyword>
<feature type="transmembrane region" description="Helical" evidence="6">
    <location>
        <begin position="56"/>
        <end position="78"/>
    </location>
</feature>
<comment type="subcellular location">
    <subcellularLocation>
        <location evidence="1">Cell membrane</location>
        <topology evidence="1">Multi-pass membrane protein</topology>
    </subcellularLocation>
</comment>
<evidence type="ECO:0000259" key="7">
    <source>
        <dbReference type="PROSITE" id="PS50850"/>
    </source>
</evidence>
<dbReference type="InterPro" id="IPR050189">
    <property type="entry name" value="MFS_Efflux_Transporters"/>
</dbReference>
<evidence type="ECO:0000256" key="5">
    <source>
        <dbReference type="ARBA" id="ARBA00023136"/>
    </source>
</evidence>
<feature type="transmembrane region" description="Helical" evidence="6">
    <location>
        <begin position="149"/>
        <end position="174"/>
    </location>
</feature>
<dbReference type="PANTHER" id="PTHR43124:SF3">
    <property type="entry name" value="CHLORAMPHENICOL EFFLUX PUMP RV0191"/>
    <property type="match status" value="1"/>
</dbReference>
<protein>
    <submittedName>
        <fullName evidence="8">Major facilitator superfamily MFS_1</fullName>
    </submittedName>
</protein>
<gene>
    <name evidence="8" type="ordered locus">Caul_5135</name>
</gene>
<evidence type="ECO:0000256" key="1">
    <source>
        <dbReference type="ARBA" id="ARBA00004651"/>
    </source>
</evidence>
<proteinExistence type="predicted"/>
<feature type="transmembrane region" description="Helical" evidence="6">
    <location>
        <begin position="23"/>
        <end position="50"/>
    </location>
</feature>
<feature type="transmembrane region" description="Helical" evidence="6">
    <location>
        <begin position="90"/>
        <end position="108"/>
    </location>
</feature>
<dbReference type="EMBL" id="CP000928">
    <property type="protein sequence ID" value="ABZ74255.1"/>
    <property type="molecule type" value="Genomic_DNA"/>
</dbReference>
<name>B0T980_CAUSK</name>
<feature type="transmembrane region" description="Helical" evidence="6">
    <location>
        <begin position="373"/>
        <end position="393"/>
    </location>
</feature>
<dbReference type="PANTHER" id="PTHR43124">
    <property type="entry name" value="PURINE EFFLUX PUMP PBUE"/>
    <property type="match status" value="1"/>
</dbReference>
<keyword evidence="5 6" id="KW-0472">Membrane</keyword>
<dbReference type="PROSITE" id="PS50850">
    <property type="entry name" value="MFS"/>
    <property type="match status" value="1"/>
</dbReference>
<evidence type="ECO:0000256" key="3">
    <source>
        <dbReference type="ARBA" id="ARBA00022692"/>
    </source>
</evidence>
<keyword evidence="4 6" id="KW-1133">Transmembrane helix</keyword>
<dbReference type="Pfam" id="PF07690">
    <property type="entry name" value="MFS_1"/>
    <property type="match status" value="1"/>
</dbReference>
<evidence type="ECO:0000256" key="2">
    <source>
        <dbReference type="ARBA" id="ARBA00022475"/>
    </source>
</evidence>
<dbReference type="GO" id="GO:0005886">
    <property type="term" value="C:plasma membrane"/>
    <property type="evidence" value="ECO:0007669"/>
    <property type="project" value="UniProtKB-SubCell"/>
</dbReference>
<feature type="transmembrane region" description="Helical" evidence="6">
    <location>
        <begin position="289"/>
        <end position="307"/>
    </location>
</feature>
<dbReference type="GO" id="GO:0022857">
    <property type="term" value="F:transmembrane transporter activity"/>
    <property type="evidence" value="ECO:0007669"/>
    <property type="project" value="InterPro"/>
</dbReference>
<geneLocation type="plasmid" evidence="8">
    <name>pCAUL01</name>
</geneLocation>
<dbReference type="SUPFAM" id="SSF103473">
    <property type="entry name" value="MFS general substrate transporter"/>
    <property type="match status" value="1"/>
</dbReference>
<dbReference type="InterPro" id="IPR020846">
    <property type="entry name" value="MFS_dom"/>
</dbReference>
<evidence type="ECO:0000313" key="8">
    <source>
        <dbReference type="EMBL" id="ABZ74255.1"/>
    </source>
</evidence>
<feature type="transmembrane region" description="Helical" evidence="6">
    <location>
        <begin position="257"/>
        <end position="277"/>
    </location>
</feature>
<reference evidence="8" key="1">
    <citation type="submission" date="2008-01" db="EMBL/GenBank/DDBJ databases">
        <title>Complete sequence of plasmid1 pCAUL01 of Caulobacter sp. K31.</title>
        <authorList>
            <consortium name="US DOE Joint Genome Institute"/>
            <person name="Copeland A."/>
            <person name="Lucas S."/>
            <person name="Lapidus A."/>
            <person name="Barry K."/>
            <person name="Glavina del Rio T."/>
            <person name="Dalin E."/>
            <person name="Tice H."/>
            <person name="Pitluck S."/>
            <person name="Bruce D."/>
            <person name="Goodwin L."/>
            <person name="Thompson L.S."/>
            <person name="Brettin T."/>
            <person name="Detter J.C."/>
            <person name="Han C."/>
            <person name="Schmutz J."/>
            <person name="Larimer F."/>
            <person name="Land M."/>
            <person name="Hauser L."/>
            <person name="Kyrpides N."/>
            <person name="Kim E."/>
            <person name="Stephens C."/>
            <person name="Richardson P."/>
        </authorList>
    </citation>
    <scope>NUCLEOTIDE SEQUENCE [LARGE SCALE GENOMIC DNA]</scope>
    <source>
        <plasmid evidence="8">K31</plasmid>
        <plasmid evidence="8">pCAUL01</plasmid>
    </source>
</reference>
<organism evidence="8">
    <name type="scientific">Caulobacter sp. (strain K31)</name>
    <dbReference type="NCBI Taxonomy" id="366602"/>
    <lineage>
        <taxon>Bacteria</taxon>
        <taxon>Pseudomonadati</taxon>
        <taxon>Pseudomonadota</taxon>
        <taxon>Alphaproteobacteria</taxon>
        <taxon>Caulobacterales</taxon>
        <taxon>Caulobacteraceae</taxon>
        <taxon>Caulobacter</taxon>
    </lineage>
</organism>
<feature type="transmembrane region" description="Helical" evidence="6">
    <location>
        <begin position="180"/>
        <end position="200"/>
    </location>
</feature>
<dbReference type="InterPro" id="IPR036259">
    <property type="entry name" value="MFS_trans_sf"/>
</dbReference>
<evidence type="ECO:0000256" key="4">
    <source>
        <dbReference type="ARBA" id="ARBA00022989"/>
    </source>
</evidence>
<keyword evidence="2" id="KW-1003">Cell membrane</keyword>
<sequence>MMTRPSPARDDAAPRLAKPVERWAAVFSVAVASFALVTTEFLPVGLLSAIAQDLGVSVGAAGLMISLPGATAALAAPILTVLSRTLDRRVLLLAMTACLIGADVVSALTPNFALMLAARAVLGVAIGGFWAVGAAVGGRLVGETQAGRATAIIFSGISLGALLGVPVGVFLGALSGWRTAFWAAGGLSLVILIAQAVWLPKLPGLRAVQVKDLFGIFANRNARVGLLAVFFAVAGQFAAYTFVNPVLLDVTRLTPTALSQVFFAYGVAGFFGNFLGGHGAGKNVRAAKFVVLLALGGVIIAFAQLAAHPPAAILLLTAWGLVWGGLPILHQAWAMRASPGMAEGGSALFVSVFQGSIAIGSGLGGAAVETVGLVWGLTLGGLSILIALVVSVLGSKPFR</sequence>
<feature type="domain" description="Major facilitator superfamily (MFS) profile" evidence="7">
    <location>
        <begin position="25"/>
        <end position="399"/>
    </location>
</feature>
<feature type="transmembrane region" description="Helical" evidence="6">
    <location>
        <begin position="221"/>
        <end position="242"/>
    </location>
</feature>
<dbReference type="Gene3D" id="1.20.1250.20">
    <property type="entry name" value="MFS general substrate transporter like domains"/>
    <property type="match status" value="1"/>
</dbReference>
<feature type="transmembrane region" description="Helical" evidence="6">
    <location>
        <begin position="313"/>
        <end position="335"/>
    </location>
</feature>
<feature type="transmembrane region" description="Helical" evidence="6">
    <location>
        <begin position="347"/>
        <end position="367"/>
    </location>
</feature>
<dbReference type="CDD" id="cd17324">
    <property type="entry name" value="MFS_NepI_like"/>
    <property type="match status" value="1"/>
</dbReference>
<dbReference type="HOGENOM" id="CLU_001265_61_1_5"/>
<feature type="transmembrane region" description="Helical" evidence="6">
    <location>
        <begin position="114"/>
        <end position="137"/>
    </location>
</feature>
<keyword evidence="8" id="KW-0614">Plasmid</keyword>
<evidence type="ECO:0000256" key="6">
    <source>
        <dbReference type="SAM" id="Phobius"/>
    </source>
</evidence>
<dbReference type="InterPro" id="IPR011701">
    <property type="entry name" value="MFS"/>
</dbReference>